<sequence length="235" mass="26447">MQQLKLPNDPAKPSIFTRLLLFATFFVAIEAVPVVLIWIRNAAQSQILLRSVLAILYIGAFIVIIIGLIFSLKRVSDRSFWHWPTLSDLRLILIAFVGAIAIEMVLNLVNQSVFHQSQTANNATIKVLLSSDHWIFYLLMFSGIFLSPFAEELLFRGYLMNGFFSSDSFWLPIIVSGVFFSLAHASTTIVSYLIYMTLGCFLAYTYRRTNNLGASIGLHMLNNLIAMIGMAAMIH</sequence>
<name>A0A1Z5J586_9LACO</name>
<comment type="caution">
    <text evidence="4">The sequence shown here is derived from an EMBL/GenBank/DDBJ whole genome shotgun (WGS) entry which is preliminary data.</text>
</comment>
<dbReference type="Proteomes" id="UP000223370">
    <property type="component" value="Unassembled WGS sequence"/>
</dbReference>
<dbReference type="GO" id="GO:0080120">
    <property type="term" value="P:CAAX-box protein maturation"/>
    <property type="evidence" value="ECO:0007669"/>
    <property type="project" value="UniProtKB-ARBA"/>
</dbReference>
<feature type="domain" description="CAAX prenyl protease 2/Lysostaphin resistance protein A-like" evidence="3">
    <location>
        <begin position="136"/>
        <end position="225"/>
    </location>
</feature>
<dbReference type="PANTHER" id="PTHR36435">
    <property type="entry name" value="SLR1288 PROTEIN"/>
    <property type="match status" value="1"/>
</dbReference>
<keyword evidence="4" id="KW-0645">Protease</keyword>
<dbReference type="OrthoDB" id="8607342at2"/>
<protein>
    <submittedName>
        <fullName evidence="4">CAAX amino protease</fullName>
    </submittedName>
</protein>
<evidence type="ECO:0000256" key="1">
    <source>
        <dbReference type="ARBA" id="ARBA00009067"/>
    </source>
</evidence>
<accession>A0A1Z5J586</accession>
<keyword evidence="2" id="KW-0812">Transmembrane</keyword>
<feature type="transmembrane region" description="Helical" evidence="2">
    <location>
        <begin position="20"/>
        <end position="39"/>
    </location>
</feature>
<dbReference type="GO" id="GO:0006508">
    <property type="term" value="P:proteolysis"/>
    <property type="evidence" value="ECO:0007669"/>
    <property type="project" value="UniProtKB-KW"/>
</dbReference>
<evidence type="ECO:0000313" key="5">
    <source>
        <dbReference type="Proteomes" id="UP000223370"/>
    </source>
</evidence>
<feature type="transmembrane region" description="Helical" evidence="2">
    <location>
        <begin position="91"/>
        <end position="109"/>
    </location>
</feature>
<reference evidence="4 5" key="1">
    <citation type="submission" date="2015-11" db="EMBL/GenBank/DDBJ databases">
        <title>Draft genome sequences of new species of the genus Lactobacillus isolated from orchardgrass silage.</title>
        <authorList>
            <person name="Tohno M."/>
            <person name="Tanizawa Y."/>
            <person name="Arita M."/>
        </authorList>
    </citation>
    <scope>NUCLEOTIDE SEQUENCE [LARGE SCALE GENOMIC DNA]</scope>
    <source>
        <strain evidence="4 5">IWT5</strain>
    </source>
</reference>
<keyword evidence="2" id="KW-0472">Membrane</keyword>
<dbReference type="InterPro" id="IPR003675">
    <property type="entry name" value="Rce1/LyrA-like_dom"/>
</dbReference>
<keyword evidence="5" id="KW-1185">Reference proteome</keyword>
<dbReference type="AlphaFoldDB" id="A0A1Z5J586"/>
<dbReference type="InterPro" id="IPR052710">
    <property type="entry name" value="CAAX_protease"/>
</dbReference>
<keyword evidence="4" id="KW-0378">Hydrolase</keyword>
<organism evidence="4 5">
    <name type="scientific">Secundilactobacillus silagincola</name>
    <dbReference type="NCBI Taxonomy" id="1714681"/>
    <lineage>
        <taxon>Bacteria</taxon>
        <taxon>Bacillati</taxon>
        <taxon>Bacillota</taxon>
        <taxon>Bacilli</taxon>
        <taxon>Lactobacillales</taxon>
        <taxon>Lactobacillaceae</taxon>
        <taxon>Secundilactobacillus</taxon>
    </lineage>
</organism>
<feature type="transmembrane region" description="Helical" evidence="2">
    <location>
        <begin position="216"/>
        <end position="234"/>
    </location>
</feature>
<dbReference type="EMBL" id="BCMJ01000013">
    <property type="protein sequence ID" value="GAX09049.1"/>
    <property type="molecule type" value="Genomic_DNA"/>
</dbReference>
<proteinExistence type="inferred from homology"/>
<gene>
    <name evidence="4" type="ORF">IWT5_02231</name>
</gene>
<comment type="similarity">
    <text evidence="1">Belongs to the UPF0177 family.</text>
</comment>
<feature type="transmembrane region" description="Helical" evidence="2">
    <location>
        <begin position="170"/>
        <end position="195"/>
    </location>
</feature>
<feature type="transmembrane region" description="Helical" evidence="2">
    <location>
        <begin position="134"/>
        <end position="150"/>
    </location>
</feature>
<evidence type="ECO:0000259" key="3">
    <source>
        <dbReference type="Pfam" id="PF02517"/>
    </source>
</evidence>
<dbReference type="RefSeq" id="WP_098826285.1">
    <property type="nucleotide sequence ID" value="NZ_BCMJ01000013.1"/>
</dbReference>
<dbReference type="GO" id="GO:0004175">
    <property type="term" value="F:endopeptidase activity"/>
    <property type="evidence" value="ECO:0007669"/>
    <property type="project" value="UniProtKB-ARBA"/>
</dbReference>
<dbReference type="PANTHER" id="PTHR36435:SF1">
    <property type="entry name" value="CAAX AMINO TERMINAL PROTEASE FAMILY PROTEIN"/>
    <property type="match status" value="1"/>
</dbReference>
<evidence type="ECO:0000256" key="2">
    <source>
        <dbReference type="SAM" id="Phobius"/>
    </source>
</evidence>
<dbReference type="Pfam" id="PF02517">
    <property type="entry name" value="Rce1-like"/>
    <property type="match status" value="1"/>
</dbReference>
<keyword evidence="2" id="KW-1133">Transmembrane helix</keyword>
<evidence type="ECO:0000313" key="4">
    <source>
        <dbReference type="EMBL" id="GAX09049.1"/>
    </source>
</evidence>
<feature type="transmembrane region" description="Helical" evidence="2">
    <location>
        <begin position="51"/>
        <end position="71"/>
    </location>
</feature>